<dbReference type="AlphaFoldDB" id="A0A1G5QC28"/>
<dbReference type="GO" id="GO:0044874">
    <property type="term" value="P:lipoprotein localization to outer membrane"/>
    <property type="evidence" value="ECO:0007669"/>
    <property type="project" value="UniProtKB-UniRule"/>
</dbReference>
<accession>A0A1G5QC28</accession>
<sequence length="209" mass="23520" precursor="true">MRRSMKLLLAIPLLSFAALAQAGQGQQNLESFLSGLDTMRAEFVQTLVEADGSIIEESQGEMLIKRPGRFRLEYLKPYRQTYVADGERFWMYDHDLEQVSVREQGDTLGDTPAMLLSGTRPLDEGFEIKELGNHEGFTWLELRPKGGDATFESIRLALEPELLRAMEMVDGLGQITRLYFNTVERNPGIKPAAFDFQPPEGVDVVGEGY</sequence>
<comment type="function">
    <text evidence="10">Participates in the translocation of lipoproteins from the inner membrane to the outer membrane. Only forms a complex with a lipoprotein if the residue after the N-terminal Cys is not an aspartate (The Asp acts as a targeting signal to indicate that the lipoprotein should stay in the inner membrane).</text>
</comment>
<keyword evidence="5 10" id="KW-0813">Transport</keyword>
<comment type="similarity">
    <text evidence="2 10">Belongs to the LolA family.</text>
</comment>
<reference evidence="11 12" key="1">
    <citation type="submission" date="2016-10" db="EMBL/GenBank/DDBJ databases">
        <authorList>
            <person name="de Groot N.N."/>
        </authorList>
    </citation>
    <scope>NUCLEOTIDE SEQUENCE [LARGE SCALE GENOMIC DNA]</scope>
    <source>
        <strain evidence="11 12">HLD2</strain>
    </source>
</reference>
<keyword evidence="6 10" id="KW-0732">Signal</keyword>
<feature type="chain" id="PRO_5011803439" description="Outer-membrane lipoprotein carrier protein" evidence="10">
    <location>
        <begin position="23"/>
        <end position="209"/>
    </location>
</feature>
<name>A0A1G5QC28_9GAMM</name>
<proteinExistence type="inferred from homology"/>
<dbReference type="InterPro" id="IPR029046">
    <property type="entry name" value="LolA/LolB/LppX"/>
</dbReference>
<organism evidence="11 12">
    <name type="scientific">Thiohalomonas denitrificans</name>
    <dbReference type="NCBI Taxonomy" id="415747"/>
    <lineage>
        <taxon>Bacteria</taxon>
        <taxon>Pseudomonadati</taxon>
        <taxon>Pseudomonadota</taxon>
        <taxon>Gammaproteobacteria</taxon>
        <taxon>Thiohalomonadales</taxon>
        <taxon>Thiohalomonadaceae</taxon>
        <taxon>Thiohalomonas</taxon>
    </lineage>
</organism>
<dbReference type="Proteomes" id="UP000199648">
    <property type="component" value="Unassembled WGS sequence"/>
</dbReference>
<evidence type="ECO:0000256" key="5">
    <source>
        <dbReference type="ARBA" id="ARBA00022448"/>
    </source>
</evidence>
<keyword evidence="12" id="KW-1185">Reference proteome</keyword>
<evidence type="ECO:0000313" key="12">
    <source>
        <dbReference type="Proteomes" id="UP000199648"/>
    </source>
</evidence>
<protein>
    <recommendedName>
        <fullName evidence="4 10">Outer-membrane lipoprotein carrier protein</fullName>
    </recommendedName>
</protein>
<evidence type="ECO:0000256" key="3">
    <source>
        <dbReference type="ARBA" id="ARBA00011245"/>
    </source>
</evidence>
<evidence type="ECO:0000313" key="11">
    <source>
        <dbReference type="EMBL" id="SCZ59146.1"/>
    </source>
</evidence>
<feature type="signal peptide" evidence="10">
    <location>
        <begin position="1"/>
        <end position="22"/>
    </location>
</feature>
<evidence type="ECO:0000256" key="1">
    <source>
        <dbReference type="ARBA" id="ARBA00004418"/>
    </source>
</evidence>
<dbReference type="RefSeq" id="WP_092995650.1">
    <property type="nucleotide sequence ID" value="NZ_FMWD01000005.1"/>
</dbReference>
<comment type="subunit">
    <text evidence="3 10">Monomer.</text>
</comment>
<keyword evidence="11" id="KW-0449">Lipoprotein</keyword>
<dbReference type="Gene3D" id="2.50.20.10">
    <property type="entry name" value="Lipoprotein localisation LolA/LolB/LppX"/>
    <property type="match status" value="1"/>
</dbReference>
<dbReference type="SUPFAM" id="SSF89392">
    <property type="entry name" value="Prokaryotic lipoproteins and lipoprotein localization factors"/>
    <property type="match status" value="1"/>
</dbReference>
<dbReference type="PANTHER" id="PTHR35869">
    <property type="entry name" value="OUTER-MEMBRANE LIPOPROTEIN CARRIER PROTEIN"/>
    <property type="match status" value="1"/>
</dbReference>
<dbReference type="HAMAP" id="MF_00240">
    <property type="entry name" value="LolA"/>
    <property type="match status" value="1"/>
</dbReference>
<dbReference type="InterPro" id="IPR018323">
    <property type="entry name" value="OM_lipoprot_carrier_LolA_Pbac"/>
</dbReference>
<evidence type="ECO:0000256" key="8">
    <source>
        <dbReference type="ARBA" id="ARBA00022927"/>
    </source>
</evidence>
<evidence type="ECO:0000256" key="7">
    <source>
        <dbReference type="ARBA" id="ARBA00022764"/>
    </source>
</evidence>
<gene>
    <name evidence="10" type="primary">lolA</name>
    <name evidence="11" type="ORF">SAMN03097708_01799</name>
</gene>
<dbReference type="GO" id="GO:0030288">
    <property type="term" value="C:outer membrane-bounded periplasmic space"/>
    <property type="evidence" value="ECO:0007669"/>
    <property type="project" value="TreeGrafter"/>
</dbReference>
<dbReference type="InterPro" id="IPR004564">
    <property type="entry name" value="OM_lipoprot_carrier_LolA-like"/>
</dbReference>
<evidence type="ECO:0000256" key="4">
    <source>
        <dbReference type="ARBA" id="ARBA00014035"/>
    </source>
</evidence>
<evidence type="ECO:0000256" key="2">
    <source>
        <dbReference type="ARBA" id="ARBA00007615"/>
    </source>
</evidence>
<dbReference type="Pfam" id="PF03548">
    <property type="entry name" value="LolA"/>
    <property type="match status" value="1"/>
</dbReference>
<dbReference type="PANTHER" id="PTHR35869:SF1">
    <property type="entry name" value="OUTER-MEMBRANE LIPOPROTEIN CARRIER PROTEIN"/>
    <property type="match status" value="1"/>
</dbReference>
<keyword evidence="7 10" id="KW-0574">Periplasm</keyword>
<keyword evidence="9 10" id="KW-0143">Chaperone</keyword>
<evidence type="ECO:0000256" key="6">
    <source>
        <dbReference type="ARBA" id="ARBA00022729"/>
    </source>
</evidence>
<dbReference type="NCBIfam" id="TIGR00547">
    <property type="entry name" value="lolA"/>
    <property type="match status" value="1"/>
</dbReference>
<dbReference type="STRING" id="415747.SAMN03097708_01799"/>
<evidence type="ECO:0000256" key="9">
    <source>
        <dbReference type="ARBA" id="ARBA00023186"/>
    </source>
</evidence>
<dbReference type="EMBL" id="FMWD01000005">
    <property type="protein sequence ID" value="SCZ59146.1"/>
    <property type="molecule type" value="Genomic_DNA"/>
</dbReference>
<dbReference type="GO" id="GO:0042953">
    <property type="term" value="P:lipoprotein transport"/>
    <property type="evidence" value="ECO:0007669"/>
    <property type="project" value="InterPro"/>
</dbReference>
<evidence type="ECO:0000256" key="10">
    <source>
        <dbReference type="HAMAP-Rule" id="MF_00240"/>
    </source>
</evidence>
<dbReference type="OrthoDB" id="9787361at2"/>
<dbReference type="CDD" id="cd16325">
    <property type="entry name" value="LolA"/>
    <property type="match status" value="1"/>
</dbReference>
<comment type="subcellular location">
    <subcellularLocation>
        <location evidence="1 10">Periplasm</location>
    </subcellularLocation>
</comment>
<keyword evidence="8 10" id="KW-0653">Protein transport</keyword>